<feature type="region of interest" description="Disordered" evidence="1">
    <location>
        <begin position="1"/>
        <end position="40"/>
    </location>
</feature>
<name>A0A388K0P0_CHABU</name>
<evidence type="ECO:0000256" key="1">
    <source>
        <dbReference type="SAM" id="MobiDB-lite"/>
    </source>
</evidence>
<keyword evidence="3" id="KW-1185">Reference proteome</keyword>
<accession>A0A388K0P0</accession>
<sequence>MVGAEEVAGTPGLPRPRMGEEEEDANKNRSPPPAHTNYWPEEEPIRKMLANCYKVGILPSGWDIGELKEEGTKAHFTLKPSLDEIKVKWLKERTVTIIFQEGSKNLPKKIKEDVIRAFEDIWLGEHRFDPSISRGRVRIESSNVLSYVAKDKNVAEWMLEEMSMRVALKRRWYNIAFKPWMTKVEIQEARREEANDYFWIRVIDVPIHAYCYLESAAEMSIGAIRKVYPSKKEARTPQLINVHMNIAIECLPRLKETLSFTTFQGQEIEFQVTNALTPWCSKCQKYFHLADVANVENTFTQRISARVPDVEDHQVLLEAQAVKATVPEAVPPTIQLQVKAAHSHPKGVRPIMARLIMTPPRGTNDASRLPPQIDKGVSRHPTRGSWDLQDQHPTELNHKTLINQALRIPTKRKSNIYVGPSGGYGDQRGDGSRPREPKDAGNC</sequence>
<dbReference type="EMBL" id="BFEA01000041">
    <property type="protein sequence ID" value="GBG63631.1"/>
    <property type="molecule type" value="Genomic_DNA"/>
</dbReference>
<reference evidence="2 3" key="1">
    <citation type="journal article" date="2018" name="Cell">
        <title>The Chara Genome: Secondary Complexity and Implications for Plant Terrestrialization.</title>
        <authorList>
            <person name="Nishiyama T."/>
            <person name="Sakayama H."/>
            <person name="Vries J.D."/>
            <person name="Buschmann H."/>
            <person name="Saint-Marcoux D."/>
            <person name="Ullrich K.K."/>
            <person name="Haas F.B."/>
            <person name="Vanderstraeten L."/>
            <person name="Becker D."/>
            <person name="Lang D."/>
            <person name="Vosolsobe S."/>
            <person name="Rombauts S."/>
            <person name="Wilhelmsson P.K.I."/>
            <person name="Janitza P."/>
            <person name="Kern R."/>
            <person name="Heyl A."/>
            <person name="Rumpler F."/>
            <person name="Villalobos L.I.A.C."/>
            <person name="Clay J.M."/>
            <person name="Skokan R."/>
            <person name="Toyoda A."/>
            <person name="Suzuki Y."/>
            <person name="Kagoshima H."/>
            <person name="Schijlen E."/>
            <person name="Tajeshwar N."/>
            <person name="Catarino B."/>
            <person name="Hetherington A.J."/>
            <person name="Saltykova A."/>
            <person name="Bonnot C."/>
            <person name="Breuninger H."/>
            <person name="Symeonidi A."/>
            <person name="Radhakrishnan G.V."/>
            <person name="Van Nieuwerburgh F."/>
            <person name="Deforce D."/>
            <person name="Chang C."/>
            <person name="Karol K.G."/>
            <person name="Hedrich R."/>
            <person name="Ulvskov P."/>
            <person name="Glockner G."/>
            <person name="Delwiche C.F."/>
            <person name="Petrasek J."/>
            <person name="Van de Peer Y."/>
            <person name="Friml J."/>
            <person name="Beilby M."/>
            <person name="Dolan L."/>
            <person name="Kohara Y."/>
            <person name="Sugano S."/>
            <person name="Fujiyama A."/>
            <person name="Delaux P.-M."/>
            <person name="Quint M."/>
            <person name="TheiBen G."/>
            <person name="Hagemann M."/>
            <person name="Harholt J."/>
            <person name="Dunand C."/>
            <person name="Zachgo S."/>
            <person name="Langdale J."/>
            <person name="Maumus F."/>
            <person name="Straeten D.V.D."/>
            <person name="Gould S.B."/>
            <person name="Rensing S.A."/>
        </authorList>
    </citation>
    <scope>NUCLEOTIDE SEQUENCE [LARGE SCALE GENOMIC DNA]</scope>
    <source>
        <strain evidence="2 3">S276</strain>
    </source>
</reference>
<dbReference type="AlphaFoldDB" id="A0A388K0P0"/>
<gene>
    <name evidence="2" type="ORF">CBR_g38942</name>
</gene>
<feature type="compositionally biased region" description="Basic and acidic residues" evidence="1">
    <location>
        <begin position="427"/>
        <end position="443"/>
    </location>
</feature>
<organism evidence="2 3">
    <name type="scientific">Chara braunii</name>
    <name type="common">Braun's stonewort</name>
    <dbReference type="NCBI Taxonomy" id="69332"/>
    <lineage>
        <taxon>Eukaryota</taxon>
        <taxon>Viridiplantae</taxon>
        <taxon>Streptophyta</taxon>
        <taxon>Charophyceae</taxon>
        <taxon>Charales</taxon>
        <taxon>Characeae</taxon>
        <taxon>Chara</taxon>
    </lineage>
</organism>
<proteinExistence type="predicted"/>
<dbReference type="Proteomes" id="UP000265515">
    <property type="component" value="Unassembled WGS sequence"/>
</dbReference>
<dbReference type="Gramene" id="GBG63631">
    <property type="protein sequence ID" value="GBG63631"/>
    <property type="gene ID" value="CBR_g38942"/>
</dbReference>
<feature type="region of interest" description="Disordered" evidence="1">
    <location>
        <begin position="361"/>
        <end position="394"/>
    </location>
</feature>
<evidence type="ECO:0000313" key="2">
    <source>
        <dbReference type="EMBL" id="GBG63631.1"/>
    </source>
</evidence>
<evidence type="ECO:0000313" key="3">
    <source>
        <dbReference type="Proteomes" id="UP000265515"/>
    </source>
</evidence>
<protein>
    <recommendedName>
        <fullName evidence="4">DUF4283 domain-containing protein</fullName>
    </recommendedName>
</protein>
<evidence type="ECO:0008006" key="4">
    <source>
        <dbReference type="Google" id="ProtNLM"/>
    </source>
</evidence>
<comment type="caution">
    <text evidence="2">The sequence shown here is derived from an EMBL/GenBank/DDBJ whole genome shotgun (WGS) entry which is preliminary data.</text>
</comment>
<feature type="region of interest" description="Disordered" evidence="1">
    <location>
        <begin position="412"/>
        <end position="443"/>
    </location>
</feature>